<proteinExistence type="predicted"/>
<protein>
    <recommendedName>
        <fullName evidence="1">Heterokaryon incompatibility domain-containing protein</fullName>
    </recommendedName>
</protein>
<dbReference type="OrthoDB" id="3598674at2759"/>
<organism evidence="2 3">
    <name type="scientific">Oidiodendron maius (strain Zn)</name>
    <dbReference type="NCBI Taxonomy" id="913774"/>
    <lineage>
        <taxon>Eukaryota</taxon>
        <taxon>Fungi</taxon>
        <taxon>Dikarya</taxon>
        <taxon>Ascomycota</taxon>
        <taxon>Pezizomycotina</taxon>
        <taxon>Leotiomycetes</taxon>
        <taxon>Leotiomycetes incertae sedis</taxon>
        <taxon>Myxotrichaceae</taxon>
        <taxon>Oidiodendron</taxon>
    </lineage>
</organism>
<dbReference type="STRING" id="913774.A0A0C3GWH0"/>
<evidence type="ECO:0000313" key="2">
    <source>
        <dbReference type="EMBL" id="KIM94611.1"/>
    </source>
</evidence>
<dbReference type="InParanoid" id="A0A0C3GWH0"/>
<dbReference type="Proteomes" id="UP000054321">
    <property type="component" value="Unassembled WGS sequence"/>
</dbReference>
<reference evidence="3" key="2">
    <citation type="submission" date="2015-01" db="EMBL/GenBank/DDBJ databases">
        <title>Evolutionary Origins and Diversification of the Mycorrhizal Mutualists.</title>
        <authorList>
            <consortium name="DOE Joint Genome Institute"/>
            <consortium name="Mycorrhizal Genomics Consortium"/>
            <person name="Kohler A."/>
            <person name="Kuo A."/>
            <person name="Nagy L.G."/>
            <person name="Floudas D."/>
            <person name="Copeland A."/>
            <person name="Barry K.W."/>
            <person name="Cichocki N."/>
            <person name="Veneault-Fourrey C."/>
            <person name="LaButti K."/>
            <person name="Lindquist E.A."/>
            <person name="Lipzen A."/>
            <person name="Lundell T."/>
            <person name="Morin E."/>
            <person name="Murat C."/>
            <person name="Riley R."/>
            <person name="Ohm R."/>
            <person name="Sun H."/>
            <person name="Tunlid A."/>
            <person name="Henrissat B."/>
            <person name="Grigoriev I.V."/>
            <person name="Hibbett D.S."/>
            <person name="Martin F."/>
        </authorList>
    </citation>
    <scope>NUCLEOTIDE SEQUENCE [LARGE SCALE GENOMIC DNA]</scope>
    <source>
        <strain evidence="3">Zn</strain>
    </source>
</reference>
<dbReference type="AlphaFoldDB" id="A0A0C3GWH0"/>
<dbReference type="PANTHER" id="PTHR24148:SF78">
    <property type="entry name" value="HETEROKARYON INCOMPATIBILITY DOMAIN-CONTAINING PROTEIN"/>
    <property type="match status" value="1"/>
</dbReference>
<dbReference type="InterPro" id="IPR052895">
    <property type="entry name" value="HetReg/Transcr_Mod"/>
</dbReference>
<dbReference type="Pfam" id="PF06985">
    <property type="entry name" value="HET"/>
    <property type="match status" value="1"/>
</dbReference>
<keyword evidence="3" id="KW-1185">Reference proteome</keyword>
<sequence length="188" mass="22062">MSQSVYTYTPIDLGTDGIRLVHLFKGRFTDPIQCELFETELHDVGVPYEALSYTWGGTLKTAKVTLGECTLKITENLYDALQYLRWNDKDRILWIDAICINQDNKREQGHQVSQMKSIYKTAQRVIIWLGLSSYNIDRLMELAINAHKNLGATREYLRQIRLHETIQLLFQRPWFRRIWVIQEVANAK</sequence>
<evidence type="ECO:0000313" key="3">
    <source>
        <dbReference type="Proteomes" id="UP000054321"/>
    </source>
</evidence>
<dbReference type="HOGENOM" id="CLU_004184_6_0_1"/>
<dbReference type="EMBL" id="KN832889">
    <property type="protein sequence ID" value="KIM94611.1"/>
    <property type="molecule type" value="Genomic_DNA"/>
</dbReference>
<dbReference type="InterPro" id="IPR010730">
    <property type="entry name" value="HET"/>
</dbReference>
<name>A0A0C3GWH0_OIDMZ</name>
<evidence type="ECO:0000259" key="1">
    <source>
        <dbReference type="Pfam" id="PF06985"/>
    </source>
</evidence>
<dbReference type="PANTHER" id="PTHR24148">
    <property type="entry name" value="ANKYRIN REPEAT DOMAIN-CONTAINING PROTEIN 39 HOMOLOG-RELATED"/>
    <property type="match status" value="1"/>
</dbReference>
<reference evidence="2 3" key="1">
    <citation type="submission" date="2014-04" db="EMBL/GenBank/DDBJ databases">
        <authorList>
            <consortium name="DOE Joint Genome Institute"/>
            <person name="Kuo A."/>
            <person name="Martino E."/>
            <person name="Perotto S."/>
            <person name="Kohler A."/>
            <person name="Nagy L.G."/>
            <person name="Floudas D."/>
            <person name="Copeland A."/>
            <person name="Barry K.W."/>
            <person name="Cichocki N."/>
            <person name="Veneault-Fourrey C."/>
            <person name="LaButti K."/>
            <person name="Lindquist E.A."/>
            <person name="Lipzen A."/>
            <person name="Lundell T."/>
            <person name="Morin E."/>
            <person name="Murat C."/>
            <person name="Sun H."/>
            <person name="Tunlid A."/>
            <person name="Henrissat B."/>
            <person name="Grigoriev I.V."/>
            <person name="Hibbett D.S."/>
            <person name="Martin F."/>
            <person name="Nordberg H.P."/>
            <person name="Cantor M.N."/>
            <person name="Hua S.X."/>
        </authorList>
    </citation>
    <scope>NUCLEOTIDE SEQUENCE [LARGE SCALE GENOMIC DNA]</scope>
    <source>
        <strain evidence="2 3">Zn</strain>
    </source>
</reference>
<feature type="domain" description="Heterokaryon incompatibility" evidence="1">
    <location>
        <begin position="48"/>
        <end position="183"/>
    </location>
</feature>
<accession>A0A0C3GWH0</accession>
<feature type="non-terminal residue" evidence="2">
    <location>
        <position position="188"/>
    </location>
</feature>
<gene>
    <name evidence="2" type="ORF">OIDMADRAFT_135754</name>
</gene>